<dbReference type="GO" id="GO:0008194">
    <property type="term" value="F:UDP-glycosyltransferase activity"/>
    <property type="evidence" value="ECO:0007669"/>
    <property type="project" value="TreeGrafter"/>
</dbReference>
<comment type="caution">
    <text evidence="11">The sequence shown here is derived from an EMBL/GenBank/DDBJ whole genome shotgun (WGS) entry which is preliminary data.</text>
</comment>
<dbReference type="EC" id="2.4.1.-" evidence="10"/>
<dbReference type="AlphaFoldDB" id="A0A498MR01"/>
<feature type="transmembrane region" description="Helical" evidence="10">
    <location>
        <begin position="7"/>
        <end position="23"/>
    </location>
</feature>
<keyword evidence="8 10" id="KW-0333">Golgi apparatus</keyword>
<dbReference type="InterPro" id="IPR002659">
    <property type="entry name" value="Glyco_trans_31"/>
</dbReference>
<evidence type="ECO:0000256" key="2">
    <source>
        <dbReference type="ARBA" id="ARBA00008661"/>
    </source>
</evidence>
<keyword evidence="3 10" id="KW-0328">Glycosyltransferase</keyword>
<accession>A0A498MR01</accession>
<evidence type="ECO:0000256" key="7">
    <source>
        <dbReference type="ARBA" id="ARBA00022989"/>
    </source>
</evidence>
<dbReference type="PANTHER" id="PTHR11214">
    <property type="entry name" value="BETA-1,3-N-ACETYLGLUCOSAMINYLTRANSFERASE"/>
    <property type="match status" value="1"/>
</dbReference>
<dbReference type="STRING" id="84645.A0A498MR01"/>
<comment type="subcellular location">
    <subcellularLocation>
        <location evidence="1 10">Golgi apparatus membrane</location>
        <topology evidence="1 10">Single-pass type II membrane protein</topology>
    </subcellularLocation>
</comment>
<organism evidence="11 12">
    <name type="scientific">Labeo rohita</name>
    <name type="common">Indian major carp</name>
    <name type="synonym">Cyprinus rohita</name>
    <dbReference type="NCBI Taxonomy" id="84645"/>
    <lineage>
        <taxon>Eukaryota</taxon>
        <taxon>Metazoa</taxon>
        <taxon>Chordata</taxon>
        <taxon>Craniata</taxon>
        <taxon>Vertebrata</taxon>
        <taxon>Euteleostomi</taxon>
        <taxon>Actinopterygii</taxon>
        <taxon>Neopterygii</taxon>
        <taxon>Teleostei</taxon>
        <taxon>Ostariophysi</taxon>
        <taxon>Cypriniformes</taxon>
        <taxon>Cyprinidae</taxon>
        <taxon>Labeoninae</taxon>
        <taxon>Labeonini</taxon>
        <taxon>Labeo</taxon>
    </lineage>
</organism>
<dbReference type="GO" id="GO:0000139">
    <property type="term" value="C:Golgi membrane"/>
    <property type="evidence" value="ECO:0007669"/>
    <property type="project" value="UniProtKB-SubCell"/>
</dbReference>
<evidence type="ECO:0000256" key="8">
    <source>
        <dbReference type="ARBA" id="ARBA00023034"/>
    </source>
</evidence>
<reference evidence="11 12" key="1">
    <citation type="submission" date="2018-03" db="EMBL/GenBank/DDBJ databases">
        <title>Draft genome sequence of Rohu Carp (Labeo rohita).</title>
        <authorList>
            <person name="Das P."/>
            <person name="Kushwaha B."/>
            <person name="Joshi C.G."/>
            <person name="Kumar D."/>
            <person name="Nagpure N.S."/>
            <person name="Sahoo L."/>
            <person name="Das S.P."/>
            <person name="Bit A."/>
            <person name="Patnaik S."/>
            <person name="Meher P.K."/>
            <person name="Jayasankar P."/>
            <person name="Koringa P.G."/>
            <person name="Patel N.V."/>
            <person name="Hinsu A.T."/>
            <person name="Kumar R."/>
            <person name="Pandey M."/>
            <person name="Agarwal S."/>
            <person name="Srivastava S."/>
            <person name="Singh M."/>
            <person name="Iquebal M.A."/>
            <person name="Jaiswal S."/>
            <person name="Angadi U.B."/>
            <person name="Kumar N."/>
            <person name="Raza M."/>
            <person name="Shah T.M."/>
            <person name="Rai A."/>
            <person name="Jena J.K."/>
        </authorList>
    </citation>
    <scope>NUCLEOTIDE SEQUENCE [LARGE SCALE GENOMIC DNA]</scope>
    <source>
        <strain evidence="11">DASCIFA01</strain>
        <tissue evidence="11">Testis</tissue>
    </source>
</reference>
<name>A0A498MR01_LABRO</name>
<dbReference type="Proteomes" id="UP000290572">
    <property type="component" value="Unassembled WGS sequence"/>
</dbReference>
<dbReference type="GO" id="GO:0006493">
    <property type="term" value="P:protein O-linked glycosylation"/>
    <property type="evidence" value="ECO:0007669"/>
    <property type="project" value="TreeGrafter"/>
</dbReference>
<keyword evidence="9 10" id="KW-0472">Membrane</keyword>
<keyword evidence="6 10" id="KW-0735">Signal-anchor</keyword>
<keyword evidence="4 11" id="KW-0808">Transferase</keyword>
<proteinExistence type="inferred from homology"/>
<evidence type="ECO:0000256" key="10">
    <source>
        <dbReference type="RuleBase" id="RU363063"/>
    </source>
</evidence>
<evidence type="ECO:0000256" key="5">
    <source>
        <dbReference type="ARBA" id="ARBA00022692"/>
    </source>
</evidence>
<evidence type="ECO:0000256" key="9">
    <source>
        <dbReference type="ARBA" id="ARBA00023136"/>
    </source>
</evidence>
<dbReference type="PANTHER" id="PTHR11214:SF23">
    <property type="entry name" value="N-ACETYLLACTOSAMINIDE BETA-1,3-N-ACETYLGLUCOSAMINYLTRANSFERASE 3"/>
    <property type="match status" value="1"/>
</dbReference>
<sequence length="213" mass="25411">MRRNFKVIVLVLTSVVWLVFIINKNSKKDATLKSKDVYEMFHHKNDLPVFETLQPSSSRCQQNVSAYNVTGFSTLPKRIQDFLLYRHCRSFPILLDAPDKCGGPQNSADVFLLLVIKSSPENYDRREVLRKTWAKERQHKGAWIRRLFISGTSRTGFEKRRLNKLLKIENSENKDILQWDFHDSFINLTLKQVLFLEWMDRWCPHARFFFKWR</sequence>
<evidence type="ECO:0000256" key="3">
    <source>
        <dbReference type="ARBA" id="ARBA00022676"/>
    </source>
</evidence>
<keyword evidence="5 10" id="KW-0812">Transmembrane</keyword>
<evidence type="ECO:0000256" key="6">
    <source>
        <dbReference type="ARBA" id="ARBA00022968"/>
    </source>
</evidence>
<gene>
    <name evidence="11" type="ORF">ROHU_022444</name>
</gene>
<evidence type="ECO:0000313" key="11">
    <source>
        <dbReference type="EMBL" id="RXN24009.1"/>
    </source>
</evidence>
<keyword evidence="12" id="KW-1185">Reference proteome</keyword>
<evidence type="ECO:0000256" key="1">
    <source>
        <dbReference type="ARBA" id="ARBA00004323"/>
    </source>
</evidence>
<dbReference type="Pfam" id="PF01762">
    <property type="entry name" value="Galactosyl_T"/>
    <property type="match status" value="1"/>
</dbReference>
<dbReference type="GO" id="GO:0030311">
    <property type="term" value="P:poly-N-acetyllactosamine biosynthetic process"/>
    <property type="evidence" value="ECO:0007669"/>
    <property type="project" value="TreeGrafter"/>
</dbReference>
<dbReference type="GO" id="GO:0016758">
    <property type="term" value="F:hexosyltransferase activity"/>
    <property type="evidence" value="ECO:0007669"/>
    <property type="project" value="InterPro"/>
</dbReference>
<protein>
    <recommendedName>
        <fullName evidence="10">Hexosyltransferase</fullName>
        <ecNumber evidence="10">2.4.1.-</ecNumber>
    </recommendedName>
</protein>
<evidence type="ECO:0000256" key="4">
    <source>
        <dbReference type="ARBA" id="ARBA00022679"/>
    </source>
</evidence>
<comment type="similarity">
    <text evidence="2 10">Belongs to the glycosyltransferase 31 family.</text>
</comment>
<keyword evidence="7 10" id="KW-1133">Transmembrane helix</keyword>
<dbReference type="EMBL" id="QBIY01012552">
    <property type="protein sequence ID" value="RXN24009.1"/>
    <property type="molecule type" value="Genomic_DNA"/>
</dbReference>
<evidence type="ECO:0000313" key="12">
    <source>
        <dbReference type="Proteomes" id="UP000290572"/>
    </source>
</evidence>